<accession>A0ABX1I8U0</accession>
<dbReference type="RefSeq" id="WP_168670073.1">
    <property type="nucleotide sequence ID" value="NZ_JAAXKX010000017.1"/>
</dbReference>
<reference evidence="1 2" key="1">
    <citation type="submission" date="2020-04" db="EMBL/GenBank/DDBJ databases">
        <title>Draft Whole-Genome sequence of Marichromatium bheemlicum DSM 18632, type strain.</title>
        <authorList>
            <person name="Kyndt J.A."/>
            <person name="Meyer T.E."/>
        </authorList>
    </citation>
    <scope>NUCLEOTIDE SEQUENCE [LARGE SCALE GENOMIC DNA]</scope>
    <source>
        <strain evidence="1 2">DSM 18632</strain>
    </source>
</reference>
<keyword evidence="2" id="KW-1185">Reference proteome</keyword>
<name>A0ABX1I8U0_9GAMM</name>
<sequence>MPITTQTYRPTLNAGQVYLRLAGSDAPLKAIGNVSALDLEITEEEKTLTDYTQPGGGPWASVSRITGVNAKMILHDLDPDNLARAVYGTTSAVTAARVVGEAHTAHPGGLIRLAHPGPSEVVLRCGAGAWGSEAAIAPGTYVEADGALFAAIAAGTTGSTAPSWPASLGEMVEDGTVTWTHRGTFAALAGADYEVRPEGVLILNGAIPVGCPLVIDYSHGGYDAVEALTGGSAVYALSFGGLNEANSNSPVVLDLFRLKIGAATNLSMLGAEFAALEVSGKVLLDPTKTGVGKSKYFRVQMV</sequence>
<evidence type="ECO:0000313" key="2">
    <source>
        <dbReference type="Proteomes" id="UP000740754"/>
    </source>
</evidence>
<comment type="caution">
    <text evidence="1">The sequence shown here is derived from an EMBL/GenBank/DDBJ whole genome shotgun (WGS) entry which is preliminary data.</text>
</comment>
<organism evidence="1 2">
    <name type="scientific">Marichromatium bheemlicum</name>
    <dbReference type="NCBI Taxonomy" id="365339"/>
    <lineage>
        <taxon>Bacteria</taxon>
        <taxon>Pseudomonadati</taxon>
        <taxon>Pseudomonadota</taxon>
        <taxon>Gammaproteobacteria</taxon>
        <taxon>Chromatiales</taxon>
        <taxon>Chromatiaceae</taxon>
        <taxon>Marichromatium</taxon>
    </lineage>
</organism>
<gene>
    <name evidence="1" type="ORF">HF203_12160</name>
</gene>
<evidence type="ECO:0000313" key="1">
    <source>
        <dbReference type="EMBL" id="NKN33973.1"/>
    </source>
</evidence>
<proteinExistence type="predicted"/>
<protein>
    <submittedName>
        <fullName evidence="1">Uncharacterized protein</fullName>
    </submittedName>
</protein>
<dbReference type="EMBL" id="JAAXKX010000017">
    <property type="protein sequence ID" value="NKN33973.1"/>
    <property type="molecule type" value="Genomic_DNA"/>
</dbReference>
<dbReference type="Proteomes" id="UP000740754">
    <property type="component" value="Unassembled WGS sequence"/>
</dbReference>